<feature type="transmembrane region" description="Helical" evidence="7">
    <location>
        <begin position="909"/>
        <end position="937"/>
    </location>
</feature>
<dbReference type="Proteomes" id="UP000824192">
    <property type="component" value="Unassembled WGS sequence"/>
</dbReference>
<evidence type="ECO:0000256" key="6">
    <source>
        <dbReference type="SAM" id="Coils"/>
    </source>
</evidence>
<evidence type="ECO:0000313" key="11">
    <source>
        <dbReference type="Proteomes" id="UP000824192"/>
    </source>
</evidence>
<name>A0A9D1RTC7_9FIRM</name>
<reference evidence="10" key="1">
    <citation type="journal article" date="2021" name="PeerJ">
        <title>Extensive microbial diversity within the chicken gut microbiome revealed by metagenomics and culture.</title>
        <authorList>
            <person name="Gilroy R."/>
            <person name="Ravi A."/>
            <person name="Getino M."/>
            <person name="Pursley I."/>
            <person name="Horton D.L."/>
            <person name="Alikhan N.F."/>
            <person name="Baker D."/>
            <person name="Gharbi K."/>
            <person name="Hall N."/>
            <person name="Watson M."/>
            <person name="Adriaenssens E.M."/>
            <person name="Foster-Nyarko E."/>
            <person name="Jarju S."/>
            <person name="Secka A."/>
            <person name="Antonio M."/>
            <person name="Oren A."/>
            <person name="Chaudhuri R.R."/>
            <person name="La Ragione R."/>
            <person name="Hildebrand F."/>
            <person name="Pallen M.J."/>
        </authorList>
    </citation>
    <scope>NUCLEOTIDE SEQUENCE</scope>
    <source>
        <strain evidence="10">ChiGjej6B6-1540</strain>
    </source>
</reference>
<feature type="domain" description="ABC3 transporter permease C-terminal" evidence="8">
    <location>
        <begin position="1217"/>
        <end position="1333"/>
    </location>
</feature>
<gene>
    <name evidence="10" type="ORF">H9868_00230</name>
</gene>
<evidence type="ECO:0000259" key="9">
    <source>
        <dbReference type="Pfam" id="PF12704"/>
    </source>
</evidence>
<feature type="domain" description="ABC3 transporter permease C-terminal" evidence="8">
    <location>
        <begin position="817"/>
        <end position="935"/>
    </location>
</feature>
<comment type="subcellular location">
    <subcellularLocation>
        <location evidence="1">Cell membrane</location>
        <topology evidence="1">Multi-pass membrane protein</topology>
    </subcellularLocation>
</comment>
<comment type="caution">
    <text evidence="10">The sequence shown here is derived from an EMBL/GenBank/DDBJ whole genome shotgun (WGS) entry which is preliminary data.</text>
</comment>
<dbReference type="EMBL" id="DXGA01000004">
    <property type="protein sequence ID" value="HIW92948.1"/>
    <property type="molecule type" value="Genomic_DNA"/>
</dbReference>
<feature type="transmembrane region" description="Helical" evidence="7">
    <location>
        <begin position="1213"/>
        <end position="1233"/>
    </location>
</feature>
<dbReference type="PANTHER" id="PTHR30287">
    <property type="entry name" value="MEMBRANE COMPONENT OF PREDICTED ABC SUPERFAMILY METABOLITE UPTAKE TRANSPORTER"/>
    <property type="match status" value="1"/>
</dbReference>
<feature type="coiled-coil region" evidence="6">
    <location>
        <begin position="578"/>
        <end position="630"/>
    </location>
</feature>
<keyword evidence="3 7" id="KW-0812">Transmembrane</keyword>
<feature type="coiled-coil region" evidence="6">
    <location>
        <begin position="263"/>
        <end position="301"/>
    </location>
</feature>
<proteinExistence type="predicted"/>
<feature type="transmembrane region" description="Helical" evidence="7">
    <location>
        <begin position="814"/>
        <end position="834"/>
    </location>
</feature>
<keyword evidence="6" id="KW-0175">Coiled coil</keyword>
<feature type="transmembrane region" description="Helical" evidence="7">
    <location>
        <begin position="26"/>
        <end position="43"/>
    </location>
</feature>
<keyword evidence="5 7" id="KW-0472">Membrane</keyword>
<dbReference type="GO" id="GO:0005886">
    <property type="term" value="C:plasma membrane"/>
    <property type="evidence" value="ECO:0007669"/>
    <property type="project" value="UniProtKB-SubCell"/>
</dbReference>
<dbReference type="InterPro" id="IPR003838">
    <property type="entry name" value="ABC3_permease_C"/>
</dbReference>
<evidence type="ECO:0000256" key="7">
    <source>
        <dbReference type="SAM" id="Phobius"/>
    </source>
</evidence>
<evidence type="ECO:0000259" key="8">
    <source>
        <dbReference type="Pfam" id="PF02687"/>
    </source>
</evidence>
<evidence type="ECO:0000256" key="2">
    <source>
        <dbReference type="ARBA" id="ARBA00022475"/>
    </source>
</evidence>
<dbReference type="Gene3D" id="1.10.287.2610">
    <property type="match status" value="1"/>
</dbReference>
<dbReference type="Pfam" id="PF12704">
    <property type="entry name" value="MacB_PCD"/>
    <property type="match status" value="1"/>
</dbReference>
<feature type="domain" description="MacB-like periplasmic core" evidence="9">
    <location>
        <begin position="986"/>
        <end position="1173"/>
    </location>
</feature>
<evidence type="ECO:0000313" key="10">
    <source>
        <dbReference type="EMBL" id="HIW92948.1"/>
    </source>
</evidence>
<evidence type="ECO:0000256" key="3">
    <source>
        <dbReference type="ARBA" id="ARBA00022692"/>
    </source>
</evidence>
<organism evidence="10 11">
    <name type="scientific">Candidatus Flavonifractor merdipullorum</name>
    <dbReference type="NCBI Taxonomy" id="2838590"/>
    <lineage>
        <taxon>Bacteria</taxon>
        <taxon>Bacillati</taxon>
        <taxon>Bacillota</taxon>
        <taxon>Clostridia</taxon>
        <taxon>Eubacteriales</taxon>
        <taxon>Oscillospiraceae</taxon>
        <taxon>Flavonifractor</taxon>
    </lineage>
</organism>
<accession>A0A9D1RTC7</accession>
<dbReference type="InterPro" id="IPR025857">
    <property type="entry name" value="MacB_PCD"/>
</dbReference>
<dbReference type="Pfam" id="PF02687">
    <property type="entry name" value="FtsX"/>
    <property type="match status" value="2"/>
</dbReference>
<feature type="transmembrane region" description="Helical" evidence="7">
    <location>
        <begin position="1308"/>
        <end position="1325"/>
    </location>
</feature>
<feature type="transmembrane region" description="Helical" evidence="7">
    <location>
        <begin position="862"/>
        <end position="889"/>
    </location>
</feature>
<dbReference type="InterPro" id="IPR038766">
    <property type="entry name" value="Membrane_comp_ABC_pdt"/>
</dbReference>
<reference evidence="10" key="2">
    <citation type="submission" date="2021-04" db="EMBL/GenBank/DDBJ databases">
        <authorList>
            <person name="Gilroy R."/>
        </authorList>
    </citation>
    <scope>NUCLEOTIDE SEQUENCE</scope>
    <source>
        <strain evidence="10">ChiGjej6B6-1540</strain>
    </source>
</reference>
<feature type="transmembrane region" description="Helical" evidence="7">
    <location>
        <begin position="983"/>
        <end position="1003"/>
    </location>
</feature>
<feature type="transmembrane region" description="Helical" evidence="7">
    <location>
        <begin position="1266"/>
        <end position="1288"/>
    </location>
</feature>
<feature type="coiled-coil region" evidence="6">
    <location>
        <begin position="662"/>
        <end position="788"/>
    </location>
</feature>
<dbReference type="PANTHER" id="PTHR30287:SF1">
    <property type="entry name" value="INNER MEMBRANE PROTEIN"/>
    <property type="match status" value="1"/>
</dbReference>
<evidence type="ECO:0000256" key="4">
    <source>
        <dbReference type="ARBA" id="ARBA00022989"/>
    </source>
</evidence>
<sequence length="1343" mass="148254">MVRGRRWGSPLLTDAVREVRRTLSRFLSLFVLSALAVAFLSGLRTTAPDMEYTADRYFDRLGLMDIRVLSTLGLTDEDVAALAQQEGIIAAEGSYEADASVSIGDNDLIIKLISLSEKGFNLPDLQEGRLPQNDRECLVEPAFLDQSGLSVGDTVTFDTGDGDYEDALVHDTFTIVGTANSPLYVSLVQRGTSSLGTGSVSAFVMLPESAFSMDAYTQVYLQVEGAEALLCYGEDYETLVDGVIDRLEPLGEDRADLRYDDVIGEANEKLDDAQKEYDDAAAEVTQELADAEAELADARKELDDGWAEWRDGWETLRQEEADGWAKIYDAEAELPDALQELKDGEAKLADARKELDDGWKEYQDGLADYDAALVTYQDGVDEYNDGYQTLLDSESEYADALTKLEDGQKEYDQGMEEYRAALQELADGGQQLMDAKQQLEDARMELRSGSTQISQGEAQLEAGKAQYQQLSDGYTLLSQSLGASDPDSIAQTLLMLTMDPTGQTAGQFHTNVVLSLRTMLDGLSQAITDEAQLAMLEHLKAALPADAETFNLAIQTEEGRAGLAQGISGAMAFVGQALPLMEQQLSESETKLEQAKDSLADGRRQYREGLEEYEAALEKYEAGVKEAEAGGQELADAKAELEDGWAELHSGRTELDDGWAELEEARKELEDGQAELDDALVQLNDAKAELEEGEQEYADGLTELEEGWKSYEEGVADLAEAKATLPREIADAQQELNDAEAELNDGEAEYADGLSDYEEGKKEAEEELADARNKLNDARRDISEIEDCQWYILGRDTNLGYVSFQQDAQRIGNLAAVFPVIFFLVAALVCLTTMTRMVEEQRLQIGSLKALGYGKGAIALKYVGYGFAASFTGGLVGLAVGCTLLPWIIFNAWRIIYTMGDLEFFFQPLTYTIAVGAAVLCVTGAALAAVFSALTAVPAQLLRPKAPPIGKRVLLERIRPLWRMLSFSYKITLRNLFRYQRRFWMTVIGIGGCTALIVTAFGLRDSIFDIMDRQFDEIFTYSADVSLASKITEEELSDIQQALQKTGLAEEWMPIHQDSLTAESDAGSADVTLFAVEEEETFSHFVHLRHRLDDDPVTLDEEGAVITEKLATLLEVSVGDTITLDGDKRVTVTVTDIAENYIQHYVYLSDTAYEALYGTEPEINDMMVRYVDSTEETGNAVSAALIPLSGVVSVSRIQSIRDTFTSSLESVDYAVVLIIVCAAALAFVVLYNLTNINITERIRELATLKVLGFYERELSAYIYRENVFLTVFGVAMGMVMGKFLHQWLVLTVEIDMLMFGRTISTMSYVWAAVLTTVFSLLVNLTSRRRLKKIDMVESLKTIE</sequence>
<keyword evidence="4 7" id="KW-1133">Transmembrane helix</keyword>
<evidence type="ECO:0000256" key="1">
    <source>
        <dbReference type="ARBA" id="ARBA00004651"/>
    </source>
</evidence>
<feature type="coiled-coil region" evidence="6">
    <location>
        <begin position="425"/>
        <end position="452"/>
    </location>
</feature>
<evidence type="ECO:0000256" key="5">
    <source>
        <dbReference type="ARBA" id="ARBA00023136"/>
    </source>
</evidence>
<keyword evidence="2" id="KW-1003">Cell membrane</keyword>
<protein>
    <submittedName>
        <fullName evidence="10">ABC transporter permease</fullName>
    </submittedName>
</protein>